<dbReference type="EMBL" id="VOEJ01000004">
    <property type="protein sequence ID" value="TWR29193.1"/>
    <property type="molecule type" value="Genomic_DNA"/>
</dbReference>
<keyword evidence="2" id="KW-1003">Cell membrane</keyword>
<comment type="caution">
    <text evidence="5">The sequence shown here is derived from an EMBL/GenBank/DDBJ whole genome shotgun (WGS) entry which is preliminary data.</text>
</comment>
<proteinExistence type="predicted"/>
<keyword evidence="4" id="KW-0732">Signal</keyword>
<feature type="signal peptide" evidence="4">
    <location>
        <begin position="1"/>
        <end position="21"/>
    </location>
</feature>
<dbReference type="RefSeq" id="WP_146381680.1">
    <property type="nucleotide sequence ID" value="NZ_VOEJ01000004.1"/>
</dbReference>
<keyword evidence="3" id="KW-0472">Membrane</keyword>
<accession>A0A563UD38</accession>
<evidence type="ECO:0000256" key="4">
    <source>
        <dbReference type="SAM" id="SignalP"/>
    </source>
</evidence>
<gene>
    <name evidence="5" type="ORF">FPZ43_09460</name>
</gene>
<evidence type="ECO:0000256" key="3">
    <source>
        <dbReference type="ARBA" id="ARBA00023136"/>
    </source>
</evidence>
<feature type="chain" id="PRO_5021977324" evidence="4">
    <location>
        <begin position="22"/>
        <end position="296"/>
    </location>
</feature>
<dbReference type="Proteomes" id="UP000320042">
    <property type="component" value="Unassembled WGS sequence"/>
</dbReference>
<dbReference type="SUPFAM" id="SSF50956">
    <property type="entry name" value="Thermostable phytase (3-phytase)"/>
    <property type="match status" value="1"/>
</dbReference>
<evidence type="ECO:0000256" key="2">
    <source>
        <dbReference type="ARBA" id="ARBA00022475"/>
    </source>
</evidence>
<keyword evidence="6" id="KW-1185">Reference proteome</keyword>
<protein>
    <submittedName>
        <fullName evidence="5">SdiA-regulated family protein</fullName>
    </submittedName>
</protein>
<dbReference type="OrthoDB" id="5292493at2"/>
<evidence type="ECO:0000256" key="1">
    <source>
        <dbReference type="ARBA" id="ARBA00004236"/>
    </source>
</evidence>
<dbReference type="PROSITE" id="PS51257">
    <property type="entry name" value="PROKAR_LIPOPROTEIN"/>
    <property type="match status" value="1"/>
</dbReference>
<dbReference type="GO" id="GO:0005886">
    <property type="term" value="C:plasma membrane"/>
    <property type="evidence" value="ECO:0007669"/>
    <property type="project" value="UniProtKB-SubCell"/>
</dbReference>
<name>A0A563UD38_9SPHI</name>
<comment type="subcellular location">
    <subcellularLocation>
        <location evidence="1">Cell membrane</location>
    </subcellularLocation>
</comment>
<dbReference type="Pfam" id="PF06977">
    <property type="entry name" value="SdiA-regulated"/>
    <property type="match status" value="1"/>
</dbReference>
<reference evidence="5 6" key="1">
    <citation type="submission" date="2019-07" db="EMBL/GenBank/DDBJ databases">
        <authorList>
            <person name="Kim J."/>
        </authorList>
    </citation>
    <scope>NUCLEOTIDE SEQUENCE [LARGE SCALE GENOMIC DNA]</scope>
    <source>
        <strain evidence="6">dk17</strain>
    </source>
</reference>
<sequence>MKKLITYTCLAAACFFTAACSQDTKKEAKKEAKRQAMEKAANAFAYDLENPFKYDMPSDLLEISGIAFDKGNNALLYAQQDEDGNIYTLKPGDKKAKRISFGKSGDYEDLAIVNGFAVVMRSDGSFFSFKLSEVNGNKANNVKEAKKILPKGEYESLFADGNTLYVLCKQSPNSDNKKDSPGYTLSLSAQGDISKTGTFNIDVKKITSFLDDDKLKFRPSAMAKNPVTGEWYVVSSINKLLVVLDRNWNPVGAYPINPKYFRQAEGIAFDSQANLYISNEGDEISPGNLLLFKRKQ</sequence>
<evidence type="ECO:0000313" key="6">
    <source>
        <dbReference type="Proteomes" id="UP000320042"/>
    </source>
</evidence>
<evidence type="ECO:0000313" key="5">
    <source>
        <dbReference type="EMBL" id="TWR29193.1"/>
    </source>
</evidence>
<dbReference type="AlphaFoldDB" id="A0A563UD38"/>
<organism evidence="5 6">
    <name type="scientific">Mucilaginibacter pallidiroseus</name>
    <dbReference type="NCBI Taxonomy" id="2599295"/>
    <lineage>
        <taxon>Bacteria</taxon>
        <taxon>Pseudomonadati</taxon>
        <taxon>Bacteroidota</taxon>
        <taxon>Sphingobacteriia</taxon>
        <taxon>Sphingobacteriales</taxon>
        <taxon>Sphingobacteriaceae</taxon>
        <taxon>Mucilaginibacter</taxon>
    </lineage>
</organism>
<dbReference type="InterPro" id="IPR009722">
    <property type="entry name" value="YjiK/CarP"/>
</dbReference>